<organism evidence="1 2">
    <name type="scientific">Mucuna pruriens</name>
    <name type="common">Velvet bean</name>
    <name type="synonym">Dolichos pruriens</name>
    <dbReference type="NCBI Taxonomy" id="157652"/>
    <lineage>
        <taxon>Eukaryota</taxon>
        <taxon>Viridiplantae</taxon>
        <taxon>Streptophyta</taxon>
        <taxon>Embryophyta</taxon>
        <taxon>Tracheophyta</taxon>
        <taxon>Spermatophyta</taxon>
        <taxon>Magnoliopsida</taxon>
        <taxon>eudicotyledons</taxon>
        <taxon>Gunneridae</taxon>
        <taxon>Pentapetalae</taxon>
        <taxon>rosids</taxon>
        <taxon>fabids</taxon>
        <taxon>Fabales</taxon>
        <taxon>Fabaceae</taxon>
        <taxon>Papilionoideae</taxon>
        <taxon>50 kb inversion clade</taxon>
        <taxon>NPAAA clade</taxon>
        <taxon>indigoferoid/millettioid clade</taxon>
        <taxon>Phaseoleae</taxon>
        <taxon>Mucuna</taxon>
    </lineage>
</organism>
<keyword evidence="2" id="KW-1185">Reference proteome</keyword>
<sequence>ENIENLGRDKVGLLETDLRFVSRLRVRKVLAPYDVRLKTSETKGMGEETVRQTIPHFGLRRQKMFNLDREPTVKRNKEELRVTRARHPSLLLFRERLTLSSSSLFYLYAWFLENGRSNSLYHDHEAENRAITTITCELPWLRYLLHDL</sequence>
<evidence type="ECO:0000313" key="1">
    <source>
        <dbReference type="EMBL" id="RDX78902.1"/>
    </source>
</evidence>
<dbReference type="EMBL" id="QJKJ01008703">
    <property type="protein sequence ID" value="RDX78902.1"/>
    <property type="molecule type" value="Genomic_DNA"/>
</dbReference>
<gene>
    <name evidence="1" type="ORF">CR513_40743</name>
</gene>
<proteinExistence type="predicted"/>
<comment type="caution">
    <text evidence="1">The sequence shown here is derived from an EMBL/GenBank/DDBJ whole genome shotgun (WGS) entry which is preliminary data.</text>
</comment>
<dbReference type="AlphaFoldDB" id="A0A371FKW8"/>
<protein>
    <submittedName>
        <fullName evidence="1">Uncharacterized protein</fullName>
    </submittedName>
</protein>
<accession>A0A371FKW8</accession>
<reference evidence="1" key="1">
    <citation type="submission" date="2018-05" db="EMBL/GenBank/DDBJ databases">
        <title>Draft genome of Mucuna pruriens seed.</title>
        <authorList>
            <person name="Nnadi N.E."/>
            <person name="Vos R."/>
            <person name="Hasami M.H."/>
            <person name="Devisetty U.K."/>
            <person name="Aguiy J.C."/>
        </authorList>
    </citation>
    <scope>NUCLEOTIDE SEQUENCE [LARGE SCALE GENOMIC DNA]</scope>
    <source>
        <strain evidence="1">JCA_2017</strain>
    </source>
</reference>
<evidence type="ECO:0000313" key="2">
    <source>
        <dbReference type="Proteomes" id="UP000257109"/>
    </source>
</evidence>
<dbReference type="Proteomes" id="UP000257109">
    <property type="component" value="Unassembled WGS sequence"/>
</dbReference>
<feature type="non-terminal residue" evidence="1">
    <location>
        <position position="1"/>
    </location>
</feature>
<name>A0A371FKW8_MUCPR</name>